<evidence type="ECO:0000313" key="20">
    <source>
        <dbReference type="Proteomes" id="UP000001554"/>
    </source>
</evidence>
<dbReference type="PANTHER" id="PTHR12147">
    <property type="entry name" value="METALLOPEPTIDASE M28 FAMILY MEMBER"/>
    <property type="match status" value="1"/>
</dbReference>
<keyword evidence="9" id="KW-0862">Zinc</keyword>
<dbReference type="Pfam" id="PF22248">
    <property type="entry name" value="ERMP1_C"/>
    <property type="match status" value="1"/>
</dbReference>
<keyword evidence="10 16" id="KW-1133">Transmembrane helix</keyword>
<reference evidence="20" key="1">
    <citation type="journal article" date="2020" name="Nat. Ecol. Evol.">
        <title>Deeply conserved synteny resolves early events in vertebrate evolution.</title>
        <authorList>
            <person name="Simakov O."/>
            <person name="Marletaz F."/>
            <person name="Yue J.X."/>
            <person name="O'Connell B."/>
            <person name="Jenkins J."/>
            <person name="Brandt A."/>
            <person name="Calef R."/>
            <person name="Tung C.H."/>
            <person name="Huang T.K."/>
            <person name="Schmutz J."/>
            <person name="Satoh N."/>
            <person name="Yu J.K."/>
            <person name="Putnam N.H."/>
            <person name="Green R.E."/>
            <person name="Rokhsar D.S."/>
        </authorList>
    </citation>
    <scope>NUCLEOTIDE SEQUENCE [LARGE SCALE GENOMIC DNA]</scope>
    <source>
        <strain evidence="20">S238N-H82</strain>
    </source>
</reference>
<evidence type="ECO:0000256" key="14">
    <source>
        <dbReference type="ARBA" id="ARBA00070956"/>
    </source>
</evidence>
<evidence type="ECO:0000259" key="17">
    <source>
        <dbReference type="Pfam" id="PF04389"/>
    </source>
</evidence>
<dbReference type="Proteomes" id="UP000001554">
    <property type="component" value="Chromosome 15"/>
</dbReference>
<evidence type="ECO:0000256" key="12">
    <source>
        <dbReference type="ARBA" id="ARBA00023136"/>
    </source>
</evidence>
<dbReference type="PANTHER" id="PTHR12147:SF22">
    <property type="entry name" value="ENDOPLASMIC RETICULUM METALLOPEPTIDASE 1"/>
    <property type="match status" value="1"/>
</dbReference>
<dbReference type="InterPro" id="IPR007484">
    <property type="entry name" value="Peptidase_M28"/>
</dbReference>
<evidence type="ECO:0000256" key="11">
    <source>
        <dbReference type="ARBA" id="ARBA00023049"/>
    </source>
</evidence>
<feature type="domain" description="Peptidase M28" evidence="17">
    <location>
        <begin position="161"/>
        <end position="354"/>
    </location>
</feature>
<dbReference type="InterPro" id="IPR045175">
    <property type="entry name" value="M28_fam"/>
</dbReference>
<evidence type="ECO:0000259" key="18">
    <source>
        <dbReference type="Pfam" id="PF22248"/>
    </source>
</evidence>
<dbReference type="FunFam" id="3.40.630.10:FF:000008">
    <property type="entry name" value="Endoplasmic reticulum metallopeptidase 1"/>
    <property type="match status" value="1"/>
</dbReference>
<keyword evidence="11" id="KW-0482">Metalloprotease</keyword>
<dbReference type="InterPro" id="IPR053974">
    <property type="entry name" value="ERMP1_1-A_TM"/>
</dbReference>
<feature type="transmembrane region" description="Helical" evidence="16">
    <location>
        <begin position="466"/>
        <end position="485"/>
    </location>
</feature>
<evidence type="ECO:0000256" key="9">
    <source>
        <dbReference type="ARBA" id="ARBA00022833"/>
    </source>
</evidence>
<evidence type="ECO:0000259" key="19">
    <source>
        <dbReference type="Pfam" id="PF22249"/>
    </source>
</evidence>
<dbReference type="AlphaFoldDB" id="A0A9J7MCZ0"/>
<keyword evidence="4" id="KW-0645">Protease</keyword>
<evidence type="ECO:0000256" key="4">
    <source>
        <dbReference type="ARBA" id="ARBA00022670"/>
    </source>
</evidence>
<dbReference type="Gene3D" id="3.40.630.10">
    <property type="entry name" value="Zn peptidases"/>
    <property type="match status" value="1"/>
</dbReference>
<evidence type="ECO:0000256" key="6">
    <source>
        <dbReference type="ARBA" id="ARBA00022723"/>
    </source>
</evidence>
<feature type="domain" description="Endoplasmic reticulum metallopeptidase 1-like C-terminal" evidence="18">
    <location>
        <begin position="665"/>
        <end position="822"/>
    </location>
</feature>
<dbReference type="InterPro" id="IPR048024">
    <property type="entry name" value="Fxna-like_M28_dom"/>
</dbReference>
<name>A0A9J7MCZ0_BRAFL</name>
<keyword evidence="5 16" id="KW-0812">Transmembrane</keyword>
<dbReference type="KEGG" id="bfo:118431484"/>
<keyword evidence="13" id="KW-0325">Glycoprotein</keyword>
<keyword evidence="20" id="KW-1185">Reference proteome</keyword>
<comment type="cofactor">
    <cofactor evidence="1">
        <name>Zn(2+)</name>
        <dbReference type="ChEBI" id="CHEBI:29105"/>
    </cofactor>
</comment>
<feature type="domain" description="Endoplasmic reticulum metallopeptidase 1/1-A TM" evidence="19">
    <location>
        <begin position="425"/>
        <end position="649"/>
    </location>
</feature>
<dbReference type="OrthoDB" id="76293at2759"/>
<dbReference type="Pfam" id="PF04389">
    <property type="entry name" value="Peptidase_M28"/>
    <property type="match status" value="1"/>
</dbReference>
<evidence type="ECO:0000256" key="3">
    <source>
        <dbReference type="ARBA" id="ARBA00010918"/>
    </source>
</evidence>
<dbReference type="OMA" id="SGPWNIT"/>
<evidence type="ECO:0000313" key="21">
    <source>
        <dbReference type="RefSeq" id="XP_035698618.1"/>
    </source>
</evidence>
<keyword evidence="8" id="KW-0256">Endoplasmic reticulum</keyword>
<evidence type="ECO:0000256" key="13">
    <source>
        <dbReference type="ARBA" id="ARBA00023180"/>
    </source>
</evidence>
<sequence>MAVNMRQRGPANAGSHSNSYTSLQNNGGIDPKYHGAAEPKATLGEQVYVVIAVFFTAVLLIVFLAAKQLPPARTDAGTPPTQFSEERARRHLDAITGFGPRVAGTYQNEVLTVRYLLGEIDKIQQAAKPSHRIEVDVQRPTGYFTLDFLSSFTHYYDNITNIVVRLSPKKQTRHSLMINAHFDSTMGGPGASDDAASCASMLEVLRVLSQTDTPLKNSIIFVLNGAEENILQASHGFITQHPWAGDIRAFVNLESAGAGGREVVFQTGPDHPWLVRAYAEAAKYPFASVTAQELFQSNVIPSDTDFRIYRDYGNLPGIDIAYMDNGYVYHLKYDSPDQIPPGSMQRAGENLLSIVQHLVNSPYLAYPGEYRHGKTVFFDVIGLFMVVYPHHVAIIINSLAVLFTLVYFGYKLKPSRTGGTSGLLYLRQLFCAVLVLILGWISAVFTVIAVAFLMTRLERHMTWFTHTELIVGLYVCPAVLVQVLLHRAARNYFYKNIKDSWVLEELVFDSVLLFWVSLLGVLTYRGVCSAYYTLLWLVCPLLVRVTLMRPALKQRGNTKGRDSFVLYHLLGLFVPMVMTVYGVWHVFVLFIPIMGRSGSEVAPDFVVASIAVLSTIVLSCYLLSIVYISKSVKRLAFSLGAVIVVTFALAFSSYGFPYSGNKANPTPKRLILQHYCRTTHSVTGEVTRHDCWIGLISMDYTGLIYLKPEIPEFRQAVKFPCTGPYCGVPYFFPVMSFIRGIDHIPANEIPALENPGTMKLVSRETHSGRTRLQFELIGPSHMTLYISPKPNVYMVGWSFGEVPSPTAILNGRQHYFVLYGSG</sequence>
<dbReference type="GO" id="GO:0008235">
    <property type="term" value="F:metalloexopeptidase activity"/>
    <property type="evidence" value="ECO:0007669"/>
    <property type="project" value="InterPro"/>
</dbReference>
<feature type="transmembrane region" description="Helical" evidence="16">
    <location>
        <begin position="530"/>
        <end position="552"/>
    </location>
</feature>
<evidence type="ECO:0000256" key="2">
    <source>
        <dbReference type="ARBA" id="ARBA00004477"/>
    </source>
</evidence>
<dbReference type="GO" id="GO:0006508">
    <property type="term" value="P:proteolysis"/>
    <property type="evidence" value="ECO:0000318"/>
    <property type="project" value="GO_Central"/>
</dbReference>
<evidence type="ECO:0000256" key="7">
    <source>
        <dbReference type="ARBA" id="ARBA00022801"/>
    </source>
</evidence>
<evidence type="ECO:0000256" key="10">
    <source>
        <dbReference type="ARBA" id="ARBA00022989"/>
    </source>
</evidence>
<evidence type="ECO:0000256" key="8">
    <source>
        <dbReference type="ARBA" id="ARBA00022824"/>
    </source>
</evidence>
<dbReference type="Pfam" id="PF22249">
    <property type="entry name" value="ERMP1-TM"/>
    <property type="match status" value="1"/>
</dbReference>
<keyword evidence="6" id="KW-0479">Metal-binding</keyword>
<feature type="transmembrane region" description="Helical" evidence="16">
    <location>
        <begin position="635"/>
        <end position="656"/>
    </location>
</feature>
<accession>A0A9J7MCZ0</accession>
<dbReference type="RefSeq" id="XP_035698618.1">
    <property type="nucleotide sequence ID" value="XM_035842725.1"/>
</dbReference>
<feature type="transmembrane region" description="Helical" evidence="16">
    <location>
        <begin position="429"/>
        <end position="454"/>
    </location>
</feature>
<comment type="similarity">
    <text evidence="3">Belongs to the peptidase M28 family.</text>
</comment>
<evidence type="ECO:0000256" key="1">
    <source>
        <dbReference type="ARBA" id="ARBA00001947"/>
    </source>
</evidence>
<evidence type="ECO:0000256" key="5">
    <source>
        <dbReference type="ARBA" id="ARBA00022692"/>
    </source>
</evidence>
<evidence type="ECO:0000256" key="16">
    <source>
        <dbReference type="SAM" id="Phobius"/>
    </source>
</evidence>
<dbReference type="GO" id="GO:0005789">
    <property type="term" value="C:endoplasmic reticulum membrane"/>
    <property type="evidence" value="ECO:0007669"/>
    <property type="project" value="UniProtKB-SubCell"/>
</dbReference>
<dbReference type="CDD" id="cd03875">
    <property type="entry name" value="M28_Fxna_like"/>
    <property type="match status" value="1"/>
</dbReference>
<reference evidence="21" key="2">
    <citation type="submission" date="2025-08" db="UniProtKB">
        <authorList>
            <consortium name="RefSeq"/>
        </authorList>
    </citation>
    <scope>IDENTIFICATION</scope>
    <source>
        <strain evidence="21">S238N-H82</strain>
        <tissue evidence="21">Testes</tissue>
    </source>
</reference>
<keyword evidence="7" id="KW-0378">Hydrolase</keyword>
<feature type="transmembrane region" description="Helical" evidence="16">
    <location>
        <begin position="47"/>
        <end position="66"/>
    </location>
</feature>
<dbReference type="SUPFAM" id="SSF53187">
    <property type="entry name" value="Zn-dependent exopeptidases"/>
    <property type="match status" value="1"/>
</dbReference>
<keyword evidence="12 16" id="KW-0472">Membrane</keyword>
<feature type="compositionally biased region" description="Polar residues" evidence="15">
    <location>
        <begin position="14"/>
        <end position="26"/>
    </location>
</feature>
<feature type="region of interest" description="Disordered" evidence="15">
    <location>
        <begin position="1"/>
        <end position="26"/>
    </location>
</feature>
<protein>
    <recommendedName>
        <fullName evidence="14">Endoplasmic reticulum metallopeptidase 1</fullName>
    </recommendedName>
</protein>
<dbReference type="GO" id="GO:0046872">
    <property type="term" value="F:metal ion binding"/>
    <property type="evidence" value="ECO:0007669"/>
    <property type="project" value="UniProtKB-KW"/>
</dbReference>
<dbReference type="InterPro" id="IPR053973">
    <property type="entry name" value="ERMP1-like_C"/>
</dbReference>
<feature type="transmembrane region" description="Helical" evidence="16">
    <location>
        <begin position="564"/>
        <end position="593"/>
    </location>
</feature>
<gene>
    <name evidence="21" type="primary">LOC118431484</name>
</gene>
<feature type="transmembrane region" description="Helical" evidence="16">
    <location>
        <begin position="506"/>
        <end position="524"/>
    </location>
</feature>
<feature type="transmembrane region" description="Helical" evidence="16">
    <location>
        <begin position="388"/>
        <end position="408"/>
    </location>
</feature>
<dbReference type="GeneID" id="118431484"/>
<organism evidence="20 21">
    <name type="scientific">Branchiostoma floridae</name>
    <name type="common">Florida lancelet</name>
    <name type="synonym">Amphioxus</name>
    <dbReference type="NCBI Taxonomy" id="7739"/>
    <lineage>
        <taxon>Eukaryota</taxon>
        <taxon>Metazoa</taxon>
        <taxon>Chordata</taxon>
        <taxon>Cephalochordata</taxon>
        <taxon>Leptocardii</taxon>
        <taxon>Amphioxiformes</taxon>
        <taxon>Branchiostomatidae</taxon>
        <taxon>Branchiostoma</taxon>
    </lineage>
</organism>
<feature type="transmembrane region" description="Helical" evidence="16">
    <location>
        <begin position="605"/>
        <end position="628"/>
    </location>
</feature>
<evidence type="ECO:0000256" key="15">
    <source>
        <dbReference type="SAM" id="MobiDB-lite"/>
    </source>
</evidence>
<feature type="non-terminal residue" evidence="21">
    <location>
        <position position="822"/>
    </location>
</feature>
<proteinExistence type="inferred from homology"/>
<comment type="subcellular location">
    <subcellularLocation>
        <location evidence="2">Endoplasmic reticulum membrane</location>
        <topology evidence="2">Multi-pass membrane protein</topology>
    </subcellularLocation>
</comment>